<feature type="signal peptide" evidence="2">
    <location>
        <begin position="1"/>
        <end position="21"/>
    </location>
</feature>
<accession>W9V6F1</accession>
<evidence type="ECO:0000256" key="2">
    <source>
        <dbReference type="SAM" id="SignalP"/>
    </source>
</evidence>
<dbReference type="InterPro" id="IPR050811">
    <property type="entry name" value="Phosphate_ABC_transporter"/>
</dbReference>
<feature type="chain" id="PRO_5004933860" description="PBP domain-containing protein" evidence="2">
    <location>
        <begin position="22"/>
        <end position="282"/>
    </location>
</feature>
<dbReference type="PROSITE" id="PS51257">
    <property type="entry name" value="PROKAR_LIPOPROTEIN"/>
    <property type="match status" value="1"/>
</dbReference>
<evidence type="ECO:0000256" key="1">
    <source>
        <dbReference type="ARBA" id="ARBA00022729"/>
    </source>
</evidence>
<evidence type="ECO:0000313" key="4">
    <source>
        <dbReference type="EMBL" id="EXJ14954.1"/>
    </source>
</evidence>
<dbReference type="PANTHER" id="PTHR30570:SF1">
    <property type="entry name" value="PHOSPHATE-BINDING PROTEIN PSTS"/>
    <property type="match status" value="1"/>
</dbReference>
<sequence>MPIRGLRGTGLIALLTSSCWAAPVAHASEAMLIGGTGGALGTLAHLLTAYRSLHPDSELELLETSLGTGGGIRALTDGRLAIALAARDLTESERASGIRVHPFARTPLVFVTQPAVEEKGLTIRTLSEIYRGLRTTWSDDSHCRPVMRPSTDSDTMVIRTLDPELARSVDIAVRRSDLLVPLTSQENLDTIARIPGAFGYAPYAQLSSENRDLPILAFEGEEPIRDGRANRAYALWTDFSLVTRPAPPPEVSRFVDFVYSGRGRAIIQSEGNLALPAPASAP</sequence>
<dbReference type="InterPro" id="IPR024370">
    <property type="entry name" value="PBP_domain"/>
</dbReference>
<keyword evidence="1 2" id="KW-0732">Signal</keyword>
<dbReference type="PANTHER" id="PTHR30570">
    <property type="entry name" value="PERIPLASMIC PHOSPHATE BINDING COMPONENT OF PHOSPHATE ABC TRANSPORTER"/>
    <property type="match status" value="1"/>
</dbReference>
<dbReference type="OrthoDB" id="4008270at2"/>
<feature type="domain" description="PBP" evidence="3">
    <location>
        <begin position="25"/>
        <end position="260"/>
    </location>
</feature>
<dbReference type="Pfam" id="PF12849">
    <property type="entry name" value="PBP_like_2"/>
    <property type="match status" value="1"/>
</dbReference>
<dbReference type="AlphaFoldDB" id="W9V6F1"/>
<dbReference type="EMBL" id="AONC01000034">
    <property type="protein sequence ID" value="EXJ14954.1"/>
    <property type="molecule type" value="Genomic_DNA"/>
</dbReference>
<dbReference type="STRING" id="1249627.D779_2009"/>
<protein>
    <recommendedName>
        <fullName evidence="3">PBP domain-containing protein</fullName>
    </recommendedName>
</protein>
<keyword evidence="5" id="KW-1185">Reference proteome</keyword>
<dbReference type="SUPFAM" id="SSF53850">
    <property type="entry name" value="Periplasmic binding protein-like II"/>
    <property type="match status" value="1"/>
</dbReference>
<evidence type="ECO:0000313" key="5">
    <source>
        <dbReference type="Proteomes" id="UP000019460"/>
    </source>
</evidence>
<dbReference type="Proteomes" id="UP000019460">
    <property type="component" value="Unassembled WGS sequence"/>
</dbReference>
<dbReference type="RefSeq" id="WP_043753912.1">
    <property type="nucleotide sequence ID" value="NZ_AONC01000034.1"/>
</dbReference>
<gene>
    <name evidence="4" type="ORF">D779_2009</name>
</gene>
<proteinExistence type="predicted"/>
<name>W9V6F1_9GAMM</name>
<dbReference type="eggNOG" id="COG0226">
    <property type="taxonomic scope" value="Bacteria"/>
</dbReference>
<evidence type="ECO:0000259" key="3">
    <source>
        <dbReference type="Pfam" id="PF12849"/>
    </source>
</evidence>
<dbReference type="Gene3D" id="3.40.190.10">
    <property type="entry name" value="Periplasmic binding protein-like II"/>
    <property type="match status" value="2"/>
</dbReference>
<comment type="caution">
    <text evidence="4">The sequence shown here is derived from an EMBL/GenBank/DDBJ whole genome shotgun (WGS) entry which is preliminary data.</text>
</comment>
<organism evidence="4 5">
    <name type="scientific">Imhoffiella purpurea</name>
    <dbReference type="NCBI Taxonomy" id="1249627"/>
    <lineage>
        <taxon>Bacteria</taxon>
        <taxon>Pseudomonadati</taxon>
        <taxon>Pseudomonadota</taxon>
        <taxon>Gammaproteobacteria</taxon>
        <taxon>Chromatiales</taxon>
        <taxon>Chromatiaceae</taxon>
        <taxon>Imhoffiella</taxon>
    </lineage>
</organism>
<reference evidence="4 5" key="1">
    <citation type="submission" date="2012-11" db="EMBL/GenBank/DDBJ databases">
        <title>Genome assembly of Thiorhodococcus sp. AK35.</title>
        <authorList>
            <person name="Nupur N."/>
            <person name="Khatri I."/>
            <person name="Subramanian S."/>
            <person name="Pinnaka A."/>
        </authorList>
    </citation>
    <scope>NUCLEOTIDE SEQUENCE [LARGE SCALE GENOMIC DNA]</scope>
    <source>
        <strain evidence="4 5">AK35</strain>
    </source>
</reference>